<gene>
    <name evidence="1" type="ORF">Ao3042_04540</name>
</gene>
<dbReference type="Proteomes" id="UP000002812">
    <property type="component" value="Unassembled WGS sequence"/>
</dbReference>
<protein>
    <submittedName>
        <fullName evidence="1">Uncharacterized protein</fullName>
    </submittedName>
</protein>
<sequence>MSIPPFFHSSIISSHLITANTKPYFHQHPRPRQLINITSSAEGTRMTTSSNPKTYTYTRYPPGISPSIPRLDTEEDVKKAVLANPETTFDDTVDTTGGWYQKDMEGKVLAIVSDQMCEELDARRDHAEAWVKENERRKAAGEPPLEPVCWR</sequence>
<reference evidence="2" key="2">
    <citation type="submission" date="2012-06" db="EMBL/GenBank/DDBJ databases">
        <title>Comparative genomic analyses of Aspergillus oryzae 3.042 and A. oryzae RIB40 for soy-sauce fermentation.</title>
        <authorList>
            <person name="Zhao G."/>
            <person name="Hou L."/>
            <person name="Wang C."/>
            <person name="Cao X."/>
        </authorList>
    </citation>
    <scope>NUCLEOTIDE SEQUENCE [LARGE SCALE GENOMIC DNA]</scope>
    <source>
        <strain evidence="2">3.042</strain>
    </source>
</reference>
<proteinExistence type="predicted"/>
<evidence type="ECO:0000313" key="2">
    <source>
        <dbReference type="Proteomes" id="UP000002812"/>
    </source>
</evidence>
<dbReference type="OrthoDB" id="4435242at2759"/>
<reference evidence="1 2" key="1">
    <citation type="journal article" date="2012" name="Eukaryot. Cell">
        <title>Draft genome sequence of Aspergillus oryzae strain 3.042.</title>
        <authorList>
            <person name="Zhao G."/>
            <person name="Yao Y."/>
            <person name="Qi W."/>
            <person name="Wang C."/>
            <person name="Hou L."/>
            <person name="Zeng B."/>
            <person name="Cao X."/>
        </authorList>
    </citation>
    <scope>NUCLEOTIDE SEQUENCE [LARGE SCALE GENOMIC DNA]</scope>
    <source>
        <strain evidence="1 2">3.042</strain>
    </source>
</reference>
<dbReference type="AlphaFoldDB" id="I8A3S6"/>
<name>I8A3S6_ASPO3</name>
<dbReference type="HOGENOM" id="CLU_1731037_0_0_1"/>
<dbReference type="EMBL" id="AKHY01000129">
    <property type="protein sequence ID" value="EIT79124.1"/>
    <property type="molecule type" value="Genomic_DNA"/>
</dbReference>
<comment type="caution">
    <text evidence="1">The sequence shown here is derived from an EMBL/GenBank/DDBJ whole genome shotgun (WGS) entry which is preliminary data.</text>
</comment>
<organism evidence="1 2">
    <name type="scientific">Aspergillus oryzae (strain 3.042)</name>
    <name type="common">Yellow koji mold</name>
    <dbReference type="NCBI Taxonomy" id="1160506"/>
    <lineage>
        <taxon>Eukaryota</taxon>
        <taxon>Fungi</taxon>
        <taxon>Dikarya</taxon>
        <taxon>Ascomycota</taxon>
        <taxon>Pezizomycotina</taxon>
        <taxon>Eurotiomycetes</taxon>
        <taxon>Eurotiomycetidae</taxon>
        <taxon>Eurotiales</taxon>
        <taxon>Aspergillaceae</taxon>
        <taxon>Aspergillus</taxon>
        <taxon>Aspergillus subgen. Circumdati</taxon>
    </lineage>
</organism>
<evidence type="ECO:0000313" key="1">
    <source>
        <dbReference type="EMBL" id="EIT79124.1"/>
    </source>
</evidence>
<accession>I8A3S6</accession>